<dbReference type="PANTHER" id="PTHR24248:SF199">
    <property type="entry name" value="IP13425P-RELATED"/>
    <property type="match status" value="1"/>
</dbReference>
<dbReference type="PANTHER" id="PTHR24248">
    <property type="entry name" value="ADRENERGIC RECEPTOR-RELATED G-PROTEIN COUPLED RECEPTOR"/>
    <property type="match status" value="1"/>
</dbReference>
<name>A0A7M7K7Z8_VARDE</name>
<evidence type="ECO:0000256" key="7">
    <source>
        <dbReference type="ARBA" id="ARBA00023136"/>
    </source>
</evidence>
<keyword evidence="4 11" id="KW-0812">Transmembrane</keyword>
<dbReference type="PRINTS" id="PR01103">
    <property type="entry name" value="ADRENERGICR"/>
</dbReference>
<sequence length="502" mass="54241">MGSSGIDGVVGGAVGSMEATAATSGGVEIFDMASVAAAAATAAAAAGNSMTPEVPEGSPLPSFAALPSIPGLQDTLASGVSAVLDPLVGEKFKRLLFANFSPLEYPNPVSALNPFEQSLEKENPTWKVIVLTCIIVLTAIGNILVCVSVLSVRRLRHPSNYLLVSLAVSDLCVALLVMPFAMYFDVVGKWYLGATVCDLWVSFDVASCTASILNLCMISVDRYLAITRPLTYGVRRTSKRICCYVCGVWSMSCLISIPPVIVLGNEHGTDEEPNCQVCPNLAYQLYATLGAFYIPLLIMIVMYYKIYAAAKRVVDADQRAQINPQVLLNNSKNDGWHESGEDGQLAHNGDNPLGGGGGGGGIKGSSSGSAVSSGVQSWQNNMRRSTMLRERKASITLGIIMSAFTVCWLPFFILAVIEPLAKCNAPQEIKSFALWLGYSNSMLNPIIYVTFHQDFRRAFKELLRCHWSTLNSRLRDDYYLRTYTLEAPAEGNGCNIHDHQHP</sequence>
<evidence type="ECO:0000256" key="12">
    <source>
        <dbReference type="SAM" id="MobiDB-lite"/>
    </source>
</evidence>
<dbReference type="SUPFAM" id="SSF81321">
    <property type="entry name" value="Family A G protein-coupled receptor-like"/>
    <property type="match status" value="1"/>
</dbReference>
<keyword evidence="6 11" id="KW-0297">G-protein coupled receptor</keyword>
<evidence type="ECO:0000256" key="8">
    <source>
        <dbReference type="ARBA" id="ARBA00023157"/>
    </source>
</evidence>
<feature type="transmembrane region" description="Helical" evidence="13">
    <location>
        <begin position="199"/>
        <end position="220"/>
    </location>
</feature>
<dbReference type="InterPro" id="IPR002233">
    <property type="entry name" value="ADR_fam"/>
</dbReference>
<organism evidence="15 16">
    <name type="scientific">Varroa destructor</name>
    <name type="common">Honeybee mite</name>
    <dbReference type="NCBI Taxonomy" id="109461"/>
    <lineage>
        <taxon>Eukaryota</taxon>
        <taxon>Metazoa</taxon>
        <taxon>Ecdysozoa</taxon>
        <taxon>Arthropoda</taxon>
        <taxon>Chelicerata</taxon>
        <taxon>Arachnida</taxon>
        <taxon>Acari</taxon>
        <taxon>Parasitiformes</taxon>
        <taxon>Mesostigmata</taxon>
        <taxon>Gamasina</taxon>
        <taxon>Dermanyssoidea</taxon>
        <taxon>Varroidae</taxon>
        <taxon>Varroa</taxon>
    </lineage>
</organism>
<dbReference type="EnsemblMetazoa" id="XM_022806009">
    <property type="protein sequence ID" value="XP_022661744"/>
    <property type="gene ID" value="LOC111250607"/>
</dbReference>
<evidence type="ECO:0000313" key="16">
    <source>
        <dbReference type="Proteomes" id="UP000594260"/>
    </source>
</evidence>
<feature type="transmembrane region" description="Helical" evidence="13">
    <location>
        <begin position="241"/>
        <end position="263"/>
    </location>
</feature>
<dbReference type="EnsemblMetazoa" id="XM_022806008">
    <property type="protein sequence ID" value="XP_022661743"/>
    <property type="gene ID" value="LOC111250607"/>
</dbReference>
<keyword evidence="10 11" id="KW-0807">Transducer</keyword>
<dbReference type="InterPro" id="IPR000276">
    <property type="entry name" value="GPCR_Rhodpsn"/>
</dbReference>
<evidence type="ECO:0000256" key="5">
    <source>
        <dbReference type="ARBA" id="ARBA00022989"/>
    </source>
</evidence>
<feature type="transmembrane region" description="Helical" evidence="13">
    <location>
        <begin position="162"/>
        <end position="184"/>
    </location>
</feature>
<dbReference type="InterPro" id="IPR017452">
    <property type="entry name" value="GPCR_Rhodpsn_7TM"/>
</dbReference>
<feature type="transmembrane region" description="Helical" evidence="13">
    <location>
        <begin position="393"/>
        <end position="417"/>
    </location>
</feature>
<proteinExistence type="inferred from homology"/>
<dbReference type="SMART" id="SM01381">
    <property type="entry name" value="7TM_GPCR_Srsx"/>
    <property type="match status" value="1"/>
</dbReference>
<evidence type="ECO:0000313" key="15">
    <source>
        <dbReference type="EnsemblMetazoa" id="XP_022661743"/>
    </source>
</evidence>
<dbReference type="GO" id="GO:0004993">
    <property type="term" value="F:G protein-coupled serotonin receptor activity"/>
    <property type="evidence" value="ECO:0007669"/>
    <property type="project" value="UniProtKB-ARBA"/>
</dbReference>
<evidence type="ECO:0000259" key="14">
    <source>
        <dbReference type="PROSITE" id="PS50262"/>
    </source>
</evidence>
<dbReference type="RefSeq" id="XP_022661743.1">
    <property type="nucleotide sequence ID" value="XM_022806008.1"/>
</dbReference>
<dbReference type="FunCoup" id="A0A7M7K7Z8">
    <property type="interactions" value="55"/>
</dbReference>
<evidence type="ECO:0000256" key="10">
    <source>
        <dbReference type="ARBA" id="ARBA00023224"/>
    </source>
</evidence>
<feature type="compositionally biased region" description="Low complexity" evidence="12">
    <location>
        <begin position="364"/>
        <end position="373"/>
    </location>
</feature>
<keyword evidence="3" id="KW-1003">Cell membrane</keyword>
<feature type="region of interest" description="Disordered" evidence="12">
    <location>
        <begin position="338"/>
        <end position="373"/>
    </location>
</feature>
<dbReference type="KEGG" id="vde:111250607"/>
<dbReference type="InParanoid" id="A0A7M7K7Z8"/>
<comment type="similarity">
    <text evidence="2 11">Belongs to the G-protein coupled receptor 1 family.</text>
</comment>
<feature type="compositionally biased region" description="Gly residues" evidence="12">
    <location>
        <begin position="352"/>
        <end position="363"/>
    </location>
</feature>
<dbReference type="CDD" id="cd15329">
    <property type="entry name" value="7tmA_5-HT7"/>
    <property type="match status" value="1"/>
</dbReference>
<reference evidence="15" key="1">
    <citation type="submission" date="2021-01" db="UniProtKB">
        <authorList>
            <consortium name="EnsemblMetazoa"/>
        </authorList>
    </citation>
    <scope>IDENTIFICATION</scope>
</reference>
<dbReference type="PROSITE" id="PS00237">
    <property type="entry name" value="G_PROTEIN_RECEP_F1_1"/>
    <property type="match status" value="1"/>
</dbReference>
<keyword evidence="7 13" id="KW-0472">Membrane</keyword>
<evidence type="ECO:0000256" key="11">
    <source>
        <dbReference type="RuleBase" id="RU000688"/>
    </source>
</evidence>
<comment type="subcellular location">
    <subcellularLocation>
        <location evidence="1">Cell membrane</location>
        <topology evidence="1">Multi-pass membrane protein</topology>
    </subcellularLocation>
</comment>
<dbReference type="GeneID" id="111250607"/>
<dbReference type="OMA" id="ATERHEC"/>
<dbReference type="Gene3D" id="1.20.1070.10">
    <property type="entry name" value="Rhodopsin 7-helix transmembrane proteins"/>
    <property type="match status" value="1"/>
</dbReference>
<keyword evidence="16" id="KW-1185">Reference proteome</keyword>
<evidence type="ECO:0000256" key="13">
    <source>
        <dbReference type="SAM" id="Phobius"/>
    </source>
</evidence>
<dbReference type="Pfam" id="PF00001">
    <property type="entry name" value="7tm_1"/>
    <property type="match status" value="1"/>
</dbReference>
<evidence type="ECO:0000256" key="4">
    <source>
        <dbReference type="ARBA" id="ARBA00022692"/>
    </source>
</evidence>
<protein>
    <recommendedName>
        <fullName evidence="14">G-protein coupled receptors family 1 profile domain-containing protein</fullName>
    </recommendedName>
</protein>
<dbReference type="GO" id="GO:0005886">
    <property type="term" value="C:plasma membrane"/>
    <property type="evidence" value="ECO:0007669"/>
    <property type="project" value="UniProtKB-SubCell"/>
</dbReference>
<keyword evidence="8" id="KW-1015">Disulfide bond</keyword>
<accession>A0A7M7K7Z8</accession>
<dbReference type="AlphaFoldDB" id="A0A7M7K7Z8"/>
<evidence type="ECO:0000256" key="2">
    <source>
        <dbReference type="ARBA" id="ARBA00010663"/>
    </source>
</evidence>
<dbReference type="OrthoDB" id="5951059at2759"/>
<dbReference type="PRINTS" id="PR00237">
    <property type="entry name" value="GPCRRHODOPSN"/>
</dbReference>
<evidence type="ECO:0000256" key="6">
    <source>
        <dbReference type="ARBA" id="ARBA00023040"/>
    </source>
</evidence>
<dbReference type="PROSITE" id="PS50262">
    <property type="entry name" value="G_PROTEIN_RECEP_F1_2"/>
    <property type="match status" value="1"/>
</dbReference>
<dbReference type="Proteomes" id="UP000594260">
    <property type="component" value="Unplaced"/>
</dbReference>
<evidence type="ECO:0000256" key="3">
    <source>
        <dbReference type="ARBA" id="ARBA00022475"/>
    </source>
</evidence>
<keyword evidence="5 13" id="KW-1133">Transmembrane helix</keyword>
<evidence type="ECO:0000256" key="1">
    <source>
        <dbReference type="ARBA" id="ARBA00004651"/>
    </source>
</evidence>
<keyword evidence="9 11" id="KW-0675">Receptor</keyword>
<dbReference type="GO" id="GO:0004935">
    <property type="term" value="F:adrenergic receptor activity"/>
    <property type="evidence" value="ECO:0007669"/>
    <property type="project" value="InterPro"/>
</dbReference>
<dbReference type="GO" id="GO:0043410">
    <property type="term" value="P:positive regulation of MAPK cascade"/>
    <property type="evidence" value="ECO:0007669"/>
    <property type="project" value="TreeGrafter"/>
</dbReference>
<feature type="transmembrane region" description="Helical" evidence="13">
    <location>
        <begin position="128"/>
        <end position="150"/>
    </location>
</feature>
<dbReference type="RefSeq" id="XP_022661744.1">
    <property type="nucleotide sequence ID" value="XM_022806009.1"/>
</dbReference>
<feature type="transmembrane region" description="Helical" evidence="13">
    <location>
        <begin position="432"/>
        <end position="451"/>
    </location>
</feature>
<dbReference type="GO" id="GO:0071880">
    <property type="term" value="P:adenylate cyclase-activating adrenergic receptor signaling pathway"/>
    <property type="evidence" value="ECO:0007669"/>
    <property type="project" value="TreeGrafter"/>
</dbReference>
<feature type="domain" description="G-protein coupled receptors family 1 profile" evidence="14">
    <location>
        <begin position="141"/>
        <end position="448"/>
    </location>
</feature>
<evidence type="ECO:0000256" key="9">
    <source>
        <dbReference type="ARBA" id="ARBA00023170"/>
    </source>
</evidence>
<feature type="transmembrane region" description="Helical" evidence="13">
    <location>
        <begin position="283"/>
        <end position="304"/>
    </location>
</feature>